<organism evidence="1">
    <name type="scientific">Streptantibioticus silvisoli</name>
    <dbReference type="NCBI Taxonomy" id="2705255"/>
    <lineage>
        <taxon>Bacteria</taxon>
        <taxon>Bacillati</taxon>
        <taxon>Actinomycetota</taxon>
        <taxon>Actinomycetes</taxon>
        <taxon>Kitasatosporales</taxon>
        <taxon>Streptomycetaceae</taxon>
        <taxon>Streptantibioticus</taxon>
    </lineage>
</organism>
<comment type="caution">
    <text evidence="1">The sequence shown here is derived from an EMBL/GenBank/DDBJ whole genome shotgun (WGS) entry which is preliminary data.</text>
</comment>
<dbReference type="RefSeq" id="WP_271312831.1">
    <property type="nucleotide sequence ID" value="NZ_JABXJJ020000001.1"/>
</dbReference>
<sequence>MAALGLRFVFDTFLTADHLTLATNDNYQPLADYLGTYRVDSDPPHVTYVVDPQTDSTRAGVVADHAYWLSGLRVRDTGADPTGTVDAVSSAFGQADPVPSGGSGSAGILTGAHLLMPYLQTGQTWKPAASTTPRNALALHLTDVGRATVDGARAKLSGDKPLTLTIDSDGPAQVTVALPLPAGTTLTTATGPAPLSSTVTTTGVTLDVGPGSSTFTLTPPQH</sequence>
<gene>
    <name evidence="1" type="ORF">POF50_000120</name>
</gene>
<protein>
    <submittedName>
        <fullName evidence="1">Uncharacterized protein</fullName>
    </submittedName>
</protein>
<name>A0AA90GY90_9ACTN</name>
<dbReference type="EMBL" id="JABXJJ020000001">
    <property type="protein sequence ID" value="MDI5967771.1"/>
    <property type="molecule type" value="Genomic_DNA"/>
</dbReference>
<reference evidence="1" key="1">
    <citation type="submission" date="2023-05" db="EMBL/GenBank/DDBJ databases">
        <title>Streptantibioticus silvisoli sp. nov., acidotolerant actinomycetes 1 from pine litter.</title>
        <authorList>
            <person name="Swiecimska M."/>
            <person name="Golinska P."/>
            <person name="Sangal V."/>
            <person name="Wachnowicz B."/>
            <person name="Goodfellow M."/>
        </authorList>
    </citation>
    <scope>NUCLEOTIDE SEQUENCE</scope>
    <source>
        <strain evidence="1">SL13</strain>
    </source>
</reference>
<accession>A0AA90GY90</accession>
<proteinExistence type="predicted"/>
<evidence type="ECO:0000313" key="1">
    <source>
        <dbReference type="EMBL" id="MDI5967771.1"/>
    </source>
</evidence>
<dbReference type="AlphaFoldDB" id="A0AA90GY90"/>